<reference evidence="11 12" key="1">
    <citation type="submission" date="2016-08" db="EMBL/GenBank/DDBJ databases">
        <authorList>
            <person name="Seilhamer J.J."/>
        </authorList>
    </citation>
    <scope>NUCLEOTIDE SEQUENCE [LARGE SCALE GENOMIC DNA]</scope>
    <source>
        <strain evidence="11 12">PH27A</strain>
    </source>
</reference>
<protein>
    <recommendedName>
        <fullName evidence="9">TRAP transporter small permease protein</fullName>
    </recommendedName>
</protein>
<dbReference type="Pfam" id="PF04290">
    <property type="entry name" value="DctQ"/>
    <property type="match status" value="1"/>
</dbReference>
<evidence type="ECO:0000256" key="8">
    <source>
        <dbReference type="ARBA" id="ARBA00038436"/>
    </source>
</evidence>
<dbReference type="PANTHER" id="PTHR35011:SF4">
    <property type="entry name" value="SLL1102 PROTEIN"/>
    <property type="match status" value="1"/>
</dbReference>
<gene>
    <name evidence="11" type="ORF">BFW38_12920</name>
</gene>
<evidence type="ECO:0000256" key="6">
    <source>
        <dbReference type="ARBA" id="ARBA00022989"/>
    </source>
</evidence>
<keyword evidence="3" id="KW-1003">Cell membrane</keyword>
<comment type="caution">
    <text evidence="11">The sequence shown here is derived from an EMBL/GenBank/DDBJ whole genome shotgun (WGS) entry which is preliminary data.</text>
</comment>
<evidence type="ECO:0000313" key="12">
    <source>
        <dbReference type="Proteomes" id="UP000094291"/>
    </source>
</evidence>
<evidence type="ECO:0000259" key="10">
    <source>
        <dbReference type="Pfam" id="PF04290"/>
    </source>
</evidence>
<keyword evidence="5 9" id="KW-0812">Transmembrane</keyword>
<evidence type="ECO:0000256" key="7">
    <source>
        <dbReference type="ARBA" id="ARBA00023136"/>
    </source>
</evidence>
<feature type="domain" description="Tripartite ATP-independent periplasmic transporters DctQ component" evidence="10">
    <location>
        <begin position="76"/>
        <end position="185"/>
    </location>
</feature>
<feature type="transmembrane region" description="Helical" evidence="9">
    <location>
        <begin position="162"/>
        <end position="185"/>
    </location>
</feature>
<dbReference type="InterPro" id="IPR007387">
    <property type="entry name" value="TRAP_DctQ"/>
</dbReference>
<comment type="subcellular location">
    <subcellularLocation>
        <location evidence="1 9">Cell inner membrane</location>
        <topology evidence="1 9">Multi-pass membrane protein</topology>
    </subcellularLocation>
</comment>
<evidence type="ECO:0000256" key="1">
    <source>
        <dbReference type="ARBA" id="ARBA00004429"/>
    </source>
</evidence>
<dbReference type="GO" id="GO:0022857">
    <property type="term" value="F:transmembrane transporter activity"/>
    <property type="evidence" value="ECO:0007669"/>
    <property type="project" value="UniProtKB-UniRule"/>
</dbReference>
<name>A0A1E2VBA8_9GAMM</name>
<comment type="similarity">
    <text evidence="8 9">Belongs to the TRAP transporter small permease family.</text>
</comment>
<comment type="function">
    <text evidence="9">Part of the tripartite ATP-independent periplasmic (TRAP) transport system.</text>
</comment>
<dbReference type="AlphaFoldDB" id="A0A1E2VBA8"/>
<dbReference type="OrthoDB" id="9795655at2"/>
<evidence type="ECO:0000256" key="2">
    <source>
        <dbReference type="ARBA" id="ARBA00022448"/>
    </source>
</evidence>
<evidence type="ECO:0000256" key="9">
    <source>
        <dbReference type="RuleBase" id="RU369079"/>
    </source>
</evidence>
<keyword evidence="7 9" id="KW-0472">Membrane</keyword>
<accession>A0A1E2VBA8</accession>
<comment type="caution">
    <text evidence="9">Lacks conserved residue(s) required for the propagation of feature annotation.</text>
</comment>
<feature type="transmembrane region" description="Helical" evidence="9">
    <location>
        <begin position="31"/>
        <end position="52"/>
    </location>
</feature>
<keyword evidence="6 9" id="KW-1133">Transmembrane helix</keyword>
<dbReference type="EMBL" id="MDTQ01000001">
    <property type="protein sequence ID" value="ODC04300.1"/>
    <property type="molecule type" value="Genomic_DNA"/>
</dbReference>
<keyword evidence="2 9" id="KW-0813">Transport</keyword>
<comment type="subunit">
    <text evidence="9">The complex comprises the extracytoplasmic solute receptor protein and the two transmembrane proteins.</text>
</comment>
<feature type="transmembrane region" description="Helical" evidence="9">
    <location>
        <begin position="118"/>
        <end position="142"/>
    </location>
</feature>
<sequence>MPDSRPIARPAALLAALGERLIKLGVKVGQVSSWLVIGVMVTVLGTVTMNALEVNQLFSWDTSIPIFGQAFTINSMTELQWHLFGILTLLGGTYAMHSDTHVRVDLVYLRLSPRGRHAIDLMGHLLLLMPFCFLIAWLSIPLVKMSFMSGEQSNYGGLTDRYLIKAALPIGLSFLGLAAFGQACYHLAGLIDPRVHIDETTSIDSTEENAHVG</sequence>
<keyword evidence="4 9" id="KW-0997">Cell inner membrane</keyword>
<evidence type="ECO:0000313" key="11">
    <source>
        <dbReference type="EMBL" id="ODC04300.1"/>
    </source>
</evidence>
<dbReference type="Proteomes" id="UP000094291">
    <property type="component" value="Unassembled WGS sequence"/>
</dbReference>
<dbReference type="RefSeq" id="WP_068999282.1">
    <property type="nucleotide sequence ID" value="NZ_MDTQ01000001.1"/>
</dbReference>
<keyword evidence="12" id="KW-1185">Reference proteome</keyword>
<organism evidence="11 12">
    <name type="scientific">Terasakiispira papahanaumokuakeensis</name>
    <dbReference type="NCBI Taxonomy" id="197479"/>
    <lineage>
        <taxon>Bacteria</taxon>
        <taxon>Pseudomonadati</taxon>
        <taxon>Pseudomonadota</taxon>
        <taxon>Gammaproteobacteria</taxon>
        <taxon>Oceanospirillales</taxon>
        <taxon>Terasakiispira</taxon>
    </lineage>
</organism>
<evidence type="ECO:0000256" key="4">
    <source>
        <dbReference type="ARBA" id="ARBA00022519"/>
    </source>
</evidence>
<dbReference type="PANTHER" id="PTHR35011">
    <property type="entry name" value="2,3-DIKETO-L-GULONATE TRAP TRANSPORTER SMALL PERMEASE PROTEIN YIAM"/>
    <property type="match status" value="1"/>
</dbReference>
<evidence type="ECO:0000256" key="5">
    <source>
        <dbReference type="ARBA" id="ARBA00022692"/>
    </source>
</evidence>
<dbReference type="STRING" id="197479.BFW38_12920"/>
<evidence type="ECO:0000256" key="3">
    <source>
        <dbReference type="ARBA" id="ARBA00022475"/>
    </source>
</evidence>
<proteinExistence type="inferred from homology"/>
<dbReference type="InterPro" id="IPR055348">
    <property type="entry name" value="DctQ"/>
</dbReference>
<dbReference type="GO" id="GO:0005886">
    <property type="term" value="C:plasma membrane"/>
    <property type="evidence" value="ECO:0007669"/>
    <property type="project" value="UniProtKB-SubCell"/>
</dbReference>